<name>A0ACB9D9F8_9ASTR</name>
<reference evidence="1 2" key="2">
    <citation type="journal article" date="2022" name="Mol. Ecol. Resour.">
        <title>The genomes of chicory, endive, great burdock and yacon provide insights into Asteraceae paleo-polyploidization history and plant inulin production.</title>
        <authorList>
            <person name="Fan W."/>
            <person name="Wang S."/>
            <person name="Wang H."/>
            <person name="Wang A."/>
            <person name="Jiang F."/>
            <person name="Liu H."/>
            <person name="Zhao H."/>
            <person name="Xu D."/>
            <person name="Zhang Y."/>
        </authorList>
    </citation>
    <scope>NUCLEOTIDE SEQUENCE [LARGE SCALE GENOMIC DNA]</scope>
    <source>
        <strain evidence="2">cv. Yunnan</strain>
        <tissue evidence="1">Leaves</tissue>
    </source>
</reference>
<accession>A0ACB9D9F8</accession>
<protein>
    <submittedName>
        <fullName evidence="1">Uncharacterized protein</fullName>
    </submittedName>
</protein>
<proteinExistence type="predicted"/>
<dbReference type="EMBL" id="CM042037">
    <property type="protein sequence ID" value="KAI3742947.1"/>
    <property type="molecule type" value="Genomic_DNA"/>
</dbReference>
<evidence type="ECO:0000313" key="1">
    <source>
        <dbReference type="EMBL" id="KAI3742947.1"/>
    </source>
</evidence>
<reference evidence="2" key="1">
    <citation type="journal article" date="2022" name="Mol. Ecol. Resour.">
        <title>The genomes of chicory, endive, great burdock and yacon provide insights into Asteraceae palaeo-polyploidization history and plant inulin production.</title>
        <authorList>
            <person name="Fan W."/>
            <person name="Wang S."/>
            <person name="Wang H."/>
            <person name="Wang A."/>
            <person name="Jiang F."/>
            <person name="Liu H."/>
            <person name="Zhao H."/>
            <person name="Xu D."/>
            <person name="Zhang Y."/>
        </authorList>
    </citation>
    <scope>NUCLEOTIDE SEQUENCE [LARGE SCALE GENOMIC DNA]</scope>
    <source>
        <strain evidence="2">cv. Yunnan</strain>
    </source>
</reference>
<evidence type="ECO:0000313" key="2">
    <source>
        <dbReference type="Proteomes" id="UP001056120"/>
    </source>
</evidence>
<comment type="caution">
    <text evidence="1">The sequence shown here is derived from an EMBL/GenBank/DDBJ whole genome shotgun (WGS) entry which is preliminary data.</text>
</comment>
<organism evidence="1 2">
    <name type="scientific">Smallanthus sonchifolius</name>
    <dbReference type="NCBI Taxonomy" id="185202"/>
    <lineage>
        <taxon>Eukaryota</taxon>
        <taxon>Viridiplantae</taxon>
        <taxon>Streptophyta</taxon>
        <taxon>Embryophyta</taxon>
        <taxon>Tracheophyta</taxon>
        <taxon>Spermatophyta</taxon>
        <taxon>Magnoliopsida</taxon>
        <taxon>eudicotyledons</taxon>
        <taxon>Gunneridae</taxon>
        <taxon>Pentapetalae</taxon>
        <taxon>asterids</taxon>
        <taxon>campanulids</taxon>
        <taxon>Asterales</taxon>
        <taxon>Asteraceae</taxon>
        <taxon>Asteroideae</taxon>
        <taxon>Heliantheae alliance</taxon>
        <taxon>Millerieae</taxon>
        <taxon>Smallanthus</taxon>
    </lineage>
</organism>
<dbReference type="Proteomes" id="UP001056120">
    <property type="component" value="Linkage Group LG20"/>
</dbReference>
<sequence>MGRSMIVEIDIPLPPRWERLWDTWDLRTIIILSLSLQMFLIFVAPSRKRTKNNWIIMSLWSAYLLADWAANFAIGLILNSRGKPSDSPGKSSKTPLESEELLAFWAPFLLVHLAGPDTITAFALEDNELWLRHLLGLVFQCVAAAYVFFRSLPHNGLWIPTSFMFLTGIMKYFERTRSLYLASTTRLKGSMLTEVDPGTNYAKLMDTFNFFKEAKLPSQIQKIPETDREDKSASKVKRGKLSDLEVVQYGYQFYQKFIGLYVDMHFSRKELNQSRHFFLNRTAEDAFKVVEVELNFIYEALFTKLPVVYCKFGGICRIFSLTTICLSIILFVFKSKTNFSDADVKVTYGLLFGALVLDTSALFMLLFSDWTIIFLRKWLDVELYTSLKTKILNALLKLAICWRSRTQDIKPRWSGSISTYNLINYCLHPRPKSWERVVNQLDISGIVDGIFFVEPKNFSENLRDFIFEELQSKSALADDMEIAKEISSARGELVLQGREGYWSSLLQYIVEVDYDQSLILWHIATDLCYDNDFNMNTNKREISKLLSDYMLYLLIMQPSMMSSVAGIGHIRSMETWAETCAGIKRIFEHVKESENKKKNQKARGIQFDLTHKQACLEILKVSTELKSLLFSSCKLAKELMEIEMKHPNLDKWVIISKVWVEMLCYAAGNSRANMQLAHVSKGGELITNVWLLMAHLGLGDQLQIKKPQTAIKLIAGK</sequence>
<gene>
    <name evidence="1" type="ORF">L1987_60646</name>
</gene>
<keyword evidence="2" id="KW-1185">Reference proteome</keyword>